<dbReference type="PIRSF" id="PIRSF005900">
    <property type="entry name" value="Dps"/>
    <property type="match status" value="1"/>
</dbReference>
<accession>A0ABP3QYZ1</accession>
<evidence type="ECO:0000256" key="1">
    <source>
        <dbReference type="ARBA" id="ARBA00009497"/>
    </source>
</evidence>
<dbReference type="InterPro" id="IPR008331">
    <property type="entry name" value="Ferritin_DPS_dom"/>
</dbReference>
<reference evidence="5" key="1">
    <citation type="journal article" date="2019" name="Int. J. Syst. Evol. Microbiol.">
        <title>The Global Catalogue of Microorganisms (GCM) 10K type strain sequencing project: providing services to taxonomists for standard genome sequencing and annotation.</title>
        <authorList>
            <consortium name="The Broad Institute Genomics Platform"/>
            <consortium name="The Broad Institute Genome Sequencing Center for Infectious Disease"/>
            <person name="Wu L."/>
            <person name="Ma J."/>
        </authorList>
    </citation>
    <scope>NUCLEOTIDE SEQUENCE [LARGE SCALE GENOMIC DNA]</scope>
    <source>
        <strain evidence="5">JCM 15395</strain>
    </source>
</reference>
<dbReference type="SUPFAM" id="SSF47240">
    <property type="entry name" value="Ferritin-like"/>
    <property type="match status" value="1"/>
</dbReference>
<dbReference type="Proteomes" id="UP001500866">
    <property type="component" value="Unassembled WGS sequence"/>
</dbReference>
<evidence type="ECO:0000256" key="2">
    <source>
        <dbReference type="RuleBase" id="RU003875"/>
    </source>
</evidence>
<evidence type="ECO:0000313" key="4">
    <source>
        <dbReference type="EMBL" id="GAA0600370.1"/>
    </source>
</evidence>
<evidence type="ECO:0000259" key="3">
    <source>
        <dbReference type="Pfam" id="PF00210"/>
    </source>
</evidence>
<dbReference type="Pfam" id="PF00210">
    <property type="entry name" value="Ferritin"/>
    <property type="match status" value="1"/>
</dbReference>
<dbReference type="Gene3D" id="1.20.1260.10">
    <property type="match status" value="1"/>
</dbReference>
<dbReference type="PROSITE" id="PS00818">
    <property type="entry name" value="DPS_1"/>
    <property type="match status" value="1"/>
</dbReference>
<comment type="similarity">
    <text evidence="1 2">Belongs to the Dps family.</text>
</comment>
<dbReference type="PANTHER" id="PTHR42932">
    <property type="entry name" value="GENERAL STRESS PROTEIN 20U"/>
    <property type="match status" value="1"/>
</dbReference>
<gene>
    <name evidence="4" type="ORF">GCM10009001_15980</name>
</gene>
<dbReference type="InterPro" id="IPR012347">
    <property type="entry name" value="Ferritin-like"/>
</dbReference>
<name>A0ABP3QYZ1_9BACI</name>
<evidence type="ECO:0000313" key="5">
    <source>
        <dbReference type="Proteomes" id="UP001500866"/>
    </source>
</evidence>
<organism evidence="4 5">
    <name type="scientific">Virgibacillus siamensis</name>
    <dbReference type="NCBI Taxonomy" id="480071"/>
    <lineage>
        <taxon>Bacteria</taxon>
        <taxon>Bacillati</taxon>
        <taxon>Bacillota</taxon>
        <taxon>Bacilli</taxon>
        <taxon>Bacillales</taxon>
        <taxon>Bacillaceae</taxon>
        <taxon>Virgibacillus</taxon>
    </lineage>
</organism>
<dbReference type="PRINTS" id="PR01346">
    <property type="entry name" value="HELNAPAPROT"/>
</dbReference>
<feature type="domain" description="Ferritin/DPS" evidence="3">
    <location>
        <begin position="29"/>
        <end position="168"/>
    </location>
</feature>
<proteinExistence type="inferred from homology"/>
<dbReference type="EMBL" id="BAAADS010000011">
    <property type="protein sequence ID" value="GAA0600370.1"/>
    <property type="molecule type" value="Genomic_DNA"/>
</dbReference>
<dbReference type="InterPro" id="IPR002177">
    <property type="entry name" value="DPS_DNA-bd"/>
</dbReference>
<keyword evidence="5" id="KW-1185">Reference proteome</keyword>
<dbReference type="RefSeq" id="WP_343811918.1">
    <property type="nucleotide sequence ID" value="NZ_BAAADS010000011.1"/>
</dbReference>
<dbReference type="InterPro" id="IPR009078">
    <property type="entry name" value="Ferritin-like_SF"/>
</dbReference>
<protein>
    <submittedName>
        <fullName evidence="4">DNA starvation/stationary phase protection protein</fullName>
    </submittedName>
</protein>
<comment type="caution">
    <text evidence="4">The sequence shown here is derived from an EMBL/GenBank/DDBJ whole genome shotgun (WGS) entry which is preliminary data.</text>
</comment>
<dbReference type="InterPro" id="IPR023188">
    <property type="entry name" value="DPS_DNA-bd_CS"/>
</dbReference>
<dbReference type="CDD" id="cd01043">
    <property type="entry name" value="DPS"/>
    <property type="match status" value="1"/>
</dbReference>
<sequence length="175" mass="20625">MATVQEHENHQHEGHENDHHHATTVFFVNHIIANLGVLNVKLHQYHWNVKGPNFFTLHKKFEEMYNEANQYFDEFAERLTAVAEKPYATLSEYLEHAFITEEPYDEKITAEAMVETLADDYRTIRNVTIKALQLAVKEEDRVTEEMLVNYKSRLDKTIWMLQAFLGKDALEDEEE</sequence>
<dbReference type="PANTHER" id="PTHR42932:SF1">
    <property type="entry name" value="GENERAL STRESS PROTEIN 20U"/>
    <property type="match status" value="1"/>
</dbReference>